<dbReference type="RefSeq" id="WP_144762185.1">
    <property type="nucleotide sequence ID" value="NZ_BPQI01000072.1"/>
</dbReference>
<dbReference type="EMBL" id="BPQI01000072">
    <property type="protein sequence ID" value="GJD56748.1"/>
    <property type="molecule type" value="Genomic_DNA"/>
</dbReference>
<reference evidence="2" key="2">
    <citation type="journal article" date="2021" name="Front. Microbiol.">
        <title>Comprehensive Comparative Genomics and Phenotyping of Methylobacterium Species.</title>
        <authorList>
            <person name="Alessa O."/>
            <person name="Ogura Y."/>
            <person name="Fujitani Y."/>
            <person name="Takami H."/>
            <person name="Hayashi T."/>
            <person name="Sahin N."/>
            <person name="Tani A."/>
        </authorList>
    </citation>
    <scope>NUCLEOTIDE SEQUENCE</scope>
    <source>
        <strain evidence="2">DSM 22415</strain>
    </source>
</reference>
<dbReference type="Proteomes" id="UP000401717">
    <property type="component" value="Unassembled WGS sequence"/>
</dbReference>
<dbReference type="InterPro" id="IPR053176">
    <property type="entry name" value="T6SS_TssE1-like"/>
</dbReference>
<evidence type="ECO:0000313" key="4">
    <source>
        <dbReference type="Proteomes" id="UP000401717"/>
    </source>
</evidence>
<dbReference type="Pfam" id="PF04965">
    <property type="entry name" value="GPW_gp25"/>
    <property type="match status" value="1"/>
</dbReference>
<reference evidence="2" key="3">
    <citation type="submission" date="2021-08" db="EMBL/GenBank/DDBJ databases">
        <authorList>
            <person name="Tani A."/>
            <person name="Ola A."/>
            <person name="Ogura Y."/>
            <person name="Katsura K."/>
            <person name="Hayashi T."/>
        </authorList>
    </citation>
    <scope>NUCLEOTIDE SEQUENCE</scope>
    <source>
        <strain evidence="2">DSM 22415</strain>
    </source>
</reference>
<gene>
    <name evidence="2" type="ORF">IFDJLNFL_2645</name>
    <name evidence="3" type="ORF">MTDSW087_01428</name>
</gene>
<dbReference type="InterPro" id="IPR007048">
    <property type="entry name" value="IraD/Gp25-like"/>
</dbReference>
<dbReference type="PANTHER" id="PTHR38595:SF1">
    <property type="entry name" value="TYPE VI SECRETION SYSTEM COMPONENT TSSE1"/>
    <property type="match status" value="1"/>
</dbReference>
<evidence type="ECO:0000259" key="1">
    <source>
        <dbReference type="Pfam" id="PF04965"/>
    </source>
</evidence>
<name>A0A564FV56_9HYPH</name>
<organism evidence="3 4">
    <name type="scientific">Methylobacterium dankookense</name>
    <dbReference type="NCBI Taxonomy" id="560405"/>
    <lineage>
        <taxon>Bacteria</taxon>
        <taxon>Pseudomonadati</taxon>
        <taxon>Pseudomonadota</taxon>
        <taxon>Alphaproteobacteria</taxon>
        <taxon>Hyphomicrobiales</taxon>
        <taxon>Methylobacteriaceae</taxon>
        <taxon>Methylobacterium</taxon>
    </lineage>
</organism>
<evidence type="ECO:0000313" key="5">
    <source>
        <dbReference type="Proteomes" id="UP001055303"/>
    </source>
</evidence>
<dbReference type="AlphaFoldDB" id="A0A564FV56"/>
<dbReference type="SUPFAM" id="SSF160719">
    <property type="entry name" value="gpW/gp25-like"/>
    <property type="match status" value="1"/>
</dbReference>
<keyword evidence="5" id="KW-1185">Reference proteome</keyword>
<feature type="domain" description="IraD/Gp25-like" evidence="1">
    <location>
        <begin position="57"/>
        <end position="159"/>
    </location>
</feature>
<reference evidence="3 4" key="1">
    <citation type="submission" date="2019-06" db="EMBL/GenBank/DDBJ databases">
        <authorList>
            <person name="Rodrigo-Torres L."/>
            <person name="Arahal R. D."/>
            <person name="Lucena T."/>
        </authorList>
    </citation>
    <scope>NUCLEOTIDE SEQUENCE [LARGE SCALE GENOMIC DNA]</scope>
    <source>
        <strain evidence="3 4">SW08-7</strain>
    </source>
</reference>
<dbReference type="Proteomes" id="UP001055303">
    <property type="component" value="Unassembled WGS sequence"/>
</dbReference>
<accession>A0A564FV56</accession>
<protein>
    <recommendedName>
        <fullName evidence="1">IraD/Gp25-like domain-containing protein</fullName>
    </recommendedName>
</protein>
<dbReference type="EMBL" id="CABFVH010000006">
    <property type="protein sequence ID" value="VUF11744.1"/>
    <property type="molecule type" value="Genomic_DNA"/>
</dbReference>
<dbReference type="PANTHER" id="PTHR38595">
    <property type="entry name" value="CYTOPLASMIC PROTEIN-RELATED"/>
    <property type="match status" value="1"/>
</dbReference>
<proteinExistence type="predicted"/>
<dbReference type="OrthoDB" id="119583at2"/>
<sequence>MAARADAGRVRNPLIEIFRAANRDRDARQHLDIRDEEGGRIVAGRRTSPRIAVGAADLQRSVARDLERLMNAVHLAADLDLEAFPEIRRSILNHGFVNISRMTIDEGGVDGIATEIAAALRTFEPRLAPGSITARRDATVDPAELKLRFLVRAEIRADPLNVPVEFVADLERDTGRIRVAQR</sequence>
<evidence type="ECO:0000313" key="3">
    <source>
        <dbReference type="EMBL" id="VUF11744.1"/>
    </source>
</evidence>
<evidence type="ECO:0000313" key="2">
    <source>
        <dbReference type="EMBL" id="GJD56748.1"/>
    </source>
</evidence>